<gene>
    <name evidence="2" type="ORF">TCIL3000_6_190</name>
</gene>
<accession>G0UN33</accession>
<keyword evidence="1" id="KW-0472">Membrane</keyword>
<sequence length="112" mass="13304">MYLFLCSPVHLFLPPYFPFDMLRFWYDLLLLSFLSPTIVFFFHFIPLMAMCCALLLLLHLSHLLFVLKASTCFAAPFCSFFPCNFQDSRCLLFPFPLFFFFSLLYRALFNCC</sequence>
<dbReference type="EMBL" id="HE575319">
    <property type="protein sequence ID" value="CCC90793.1"/>
    <property type="molecule type" value="Genomic_DNA"/>
</dbReference>
<evidence type="ECO:0000313" key="2">
    <source>
        <dbReference type="EMBL" id="CCC90793.1"/>
    </source>
</evidence>
<evidence type="ECO:0000256" key="1">
    <source>
        <dbReference type="SAM" id="Phobius"/>
    </source>
</evidence>
<reference evidence="2" key="1">
    <citation type="journal article" date="2012" name="Proc. Natl. Acad. Sci. U.S.A.">
        <title>Antigenic diversity is generated by distinct evolutionary mechanisms in African trypanosome species.</title>
        <authorList>
            <person name="Jackson A.P."/>
            <person name="Berry A."/>
            <person name="Aslett M."/>
            <person name="Allison H.C."/>
            <person name="Burton P."/>
            <person name="Vavrova-Anderson J."/>
            <person name="Brown R."/>
            <person name="Browne H."/>
            <person name="Corton N."/>
            <person name="Hauser H."/>
            <person name="Gamble J."/>
            <person name="Gilderthorp R."/>
            <person name="Marcello L."/>
            <person name="McQuillan J."/>
            <person name="Otto T.D."/>
            <person name="Quail M.A."/>
            <person name="Sanders M.J."/>
            <person name="van Tonder A."/>
            <person name="Ginger M.L."/>
            <person name="Field M.C."/>
            <person name="Barry J.D."/>
            <person name="Hertz-Fowler C."/>
            <person name="Berriman M."/>
        </authorList>
    </citation>
    <scope>NUCLEOTIDE SEQUENCE</scope>
    <source>
        <strain evidence="2">IL3000</strain>
    </source>
</reference>
<name>G0UN33_TRYCI</name>
<proteinExistence type="predicted"/>
<feature type="transmembrane region" description="Helical" evidence="1">
    <location>
        <begin position="28"/>
        <end position="57"/>
    </location>
</feature>
<feature type="transmembrane region" description="Helical" evidence="1">
    <location>
        <begin position="90"/>
        <end position="109"/>
    </location>
</feature>
<keyword evidence="1" id="KW-1133">Transmembrane helix</keyword>
<keyword evidence="1" id="KW-0812">Transmembrane</keyword>
<dbReference type="AlphaFoldDB" id="G0UN33"/>
<organism evidence="2">
    <name type="scientific">Trypanosoma congolense (strain IL3000)</name>
    <dbReference type="NCBI Taxonomy" id="1068625"/>
    <lineage>
        <taxon>Eukaryota</taxon>
        <taxon>Discoba</taxon>
        <taxon>Euglenozoa</taxon>
        <taxon>Kinetoplastea</taxon>
        <taxon>Metakinetoplastina</taxon>
        <taxon>Trypanosomatida</taxon>
        <taxon>Trypanosomatidae</taxon>
        <taxon>Trypanosoma</taxon>
        <taxon>Nannomonas</taxon>
    </lineage>
</organism>
<protein>
    <submittedName>
        <fullName evidence="2">Uncharacterized protein</fullName>
    </submittedName>
</protein>
<feature type="transmembrane region" description="Helical" evidence="1">
    <location>
        <begin position="63"/>
        <end position="83"/>
    </location>
</feature>